<dbReference type="InterPro" id="IPR002925">
    <property type="entry name" value="Dienelactn_hydro"/>
</dbReference>
<keyword evidence="2" id="KW-0378">Hydrolase</keyword>
<protein>
    <submittedName>
        <fullName evidence="2">Alpha/beta hydrolase</fullName>
    </submittedName>
</protein>
<evidence type="ECO:0000259" key="1">
    <source>
        <dbReference type="Pfam" id="PF01738"/>
    </source>
</evidence>
<dbReference type="EMBL" id="SACJ01000007">
    <property type="protein sequence ID" value="RVT74999.1"/>
    <property type="molecule type" value="Genomic_DNA"/>
</dbReference>
<dbReference type="Proteomes" id="UP000285211">
    <property type="component" value="Unassembled WGS sequence"/>
</dbReference>
<dbReference type="Gene3D" id="3.40.50.1820">
    <property type="entry name" value="alpha/beta hydrolase"/>
    <property type="match status" value="1"/>
</dbReference>
<dbReference type="Gene3D" id="1.10.10.800">
    <property type="match status" value="1"/>
</dbReference>
<evidence type="ECO:0000313" key="3">
    <source>
        <dbReference type="Proteomes" id="UP000285211"/>
    </source>
</evidence>
<dbReference type="InterPro" id="IPR051411">
    <property type="entry name" value="Polyketide_trans_af380"/>
</dbReference>
<keyword evidence="3" id="KW-1185">Reference proteome</keyword>
<dbReference type="PANTHER" id="PTHR47751">
    <property type="entry name" value="SUPERFAMILY HYDROLASE, PUTATIVE (AFU_ORTHOLOGUE AFUA_2G16580)-RELATED"/>
    <property type="match status" value="1"/>
</dbReference>
<reference evidence="2 3" key="1">
    <citation type="submission" date="2019-01" db="EMBL/GenBank/DDBJ databases">
        <authorList>
            <person name="Chen W.-M."/>
        </authorList>
    </citation>
    <scope>NUCLEOTIDE SEQUENCE [LARGE SCALE GENOMIC DNA]</scope>
    <source>
        <strain evidence="2 3">BBQ-12</strain>
    </source>
</reference>
<proteinExistence type="predicted"/>
<sequence>MLSFGSKLTAQTFSKVTFNNNNLKMAGNLYIPKDFNENKKYPVIITVHPGGGVKEQTSGLYAQKMAEQGYVALAFDASHQGESEGLPRFLEDPTQRVEDIRSAVDYVTTLKFVDAEKIGLIGICAGGGYSINAAQTDKRIKAIAVASPVSTGNKKGWDGKTAVMESLKTLAAVAKQRTAEANGAEPIYVNYVPEKPDATTPNDLVEAYDYYRTPRAQHPNSTNLLLFTSLDKMIAFEAFANVETFLTQPTQVIVGSKAGSRWQGEEVYKRITSPKELVVIDNATHMDLYDIPKFVKQVSENMTAFFGKKLK</sequence>
<gene>
    <name evidence="2" type="ORF">EOD40_11900</name>
</gene>
<dbReference type="SUPFAM" id="SSF53474">
    <property type="entry name" value="alpha/beta-Hydrolases"/>
    <property type="match status" value="1"/>
</dbReference>
<dbReference type="AlphaFoldDB" id="A0A3S2V376"/>
<feature type="domain" description="Dienelactone hydrolase" evidence="1">
    <location>
        <begin position="29"/>
        <end position="155"/>
    </location>
</feature>
<dbReference type="OrthoDB" id="9805123at2"/>
<dbReference type="Pfam" id="PF01738">
    <property type="entry name" value="DLH"/>
    <property type="match status" value="1"/>
</dbReference>
<comment type="caution">
    <text evidence="2">The sequence shown here is derived from an EMBL/GenBank/DDBJ whole genome shotgun (WGS) entry which is preliminary data.</text>
</comment>
<dbReference type="GO" id="GO:0016787">
    <property type="term" value="F:hydrolase activity"/>
    <property type="evidence" value="ECO:0007669"/>
    <property type="project" value="UniProtKB-KW"/>
</dbReference>
<dbReference type="PANTHER" id="PTHR47751:SF1">
    <property type="entry name" value="SUPERFAMILY HYDROLASE, PUTATIVE (AFU_ORTHOLOGUE AFUA_2G16580)-RELATED"/>
    <property type="match status" value="1"/>
</dbReference>
<organism evidence="2 3">
    <name type="scientific">Flavobacterium sufflavum</name>
    <dbReference type="NCBI Taxonomy" id="1921138"/>
    <lineage>
        <taxon>Bacteria</taxon>
        <taxon>Pseudomonadati</taxon>
        <taxon>Bacteroidota</taxon>
        <taxon>Flavobacteriia</taxon>
        <taxon>Flavobacteriales</taxon>
        <taxon>Flavobacteriaceae</taxon>
        <taxon>Flavobacterium</taxon>
    </lineage>
</organism>
<accession>A0A3S2V376</accession>
<evidence type="ECO:0000313" key="2">
    <source>
        <dbReference type="EMBL" id="RVT74999.1"/>
    </source>
</evidence>
<name>A0A3S2V376_9FLAO</name>
<dbReference type="InterPro" id="IPR029058">
    <property type="entry name" value="AB_hydrolase_fold"/>
</dbReference>